<organism evidence="1 2">
    <name type="scientific">Tunturiibacter lichenicola</name>
    <dbReference type="NCBI Taxonomy" id="2051959"/>
    <lineage>
        <taxon>Bacteria</taxon>
        <taxon>Pseudomonadati</taxon>
        <taxon>Acidobacteriota</taxon>
        <taxon>Terriglobia</taxon>
        <taxon>Terriglobales</taxon>
        <taxon>Acidobacteriaceae</taxon>
        <taxon>Tunturiibacter</taxon>
    </lineage>
</organism>
<evidence type="ECO:0000313" key="1">
    <source>
        <dbReference type="EMBL" id="NYF49986.1"/>
    </source>
</evidence>
<name>A0A7Y9NII0_9BACT</name>
<evidence type="ECO:0000313" key="2">
    <source>
        <dbReference type="Proteomes" id="UP000534186"/>
    </source>
</evidence>
<comment type="caution">
    <text evidence="1">The sequence shown here is derived from an EMBL/GenBank/DDBJ whole genome shotgun (WGS) entry which is preliminary data.</text>
</comment>
<dbReference type="AlphaFoldDB" id="A0A7Y9NII0"/>
<gene>
    <name evidence="1" type="ORF">HDF12_000351</name>
</gene>
<dbReference type="Proteomes" id="UP000534186">
    <property type="component" value="Unassembled WGS sequence"/>
</dbReference>
<sequence>MAEFGDASIRAQRTADVLLRSCGGRSMFLRMPAPASSGDTTEQLGLAVPTFQDVSLEPVVFRKARATMTEGNAAKSELVVSATAVNALVGSMGYSAANVLFATAFGVLIDDVLMEIESASESEVGGATYVYRLVLRAPLALMV</sequence>
<accession>A0A7Y9NII0</accession>
<reference evidence="1 2" key="1">
    <citation type="submission" date="2020-07" db="EMBL/GenBank/DDBJ databases">
        <title>Genomic Encyclopedia of Type Strains, Phase IV (KMG-V): Genome sequencing to study the core and pangenomes of soil and plant-associated prokaryotes.</title>
        <authorList>
            <person name="Whitman W."/>
        </authorList>
    </citation>
    <scope>NUCLEOTIDE SEQUENCE [LARGE SCALE GENOMIC DNA]</scope>
    <source>
        <strain evidence="1 2">M8UP30</strain>
    </source>
</reference>
<dbReference type="EMBL" id="JACCCV010000001">
    <property type="protein sequence ID" value="NYF49986.1"/>
    <property type="molecule type" value="Genomic_DNA"/>
</dbReference>
<protein>
    <submittedName>
        <fullName evidence="1">Uncharacterized protein</fullName>
    </submittedName>
</protein>
<proteinExistence type="predicted"/>